<protein>
    <submittedName>
        <fullName evidence="3">Uncharacterized protein</fullName>
    </submittedName>
</protein>
<organism evidence="3 4">
    <name type="scientific">Candidatus Uhrbacteria bacterium GW2011_GWC1_41_20</name>
    <dbReference type="NCBI Taxonomy" id="1618983"/>
    <lineage>
        <taxon>Bacteria</taxon>
        <taxon>Candidatus Uhriibacteriota</taxon>
    </lineage>
</organism>
<feature type="compositionally biased region" description="Basic and acidic residues" evidence="2">
    <location>
        <begin position="1461"/>
        <end position="1476"/>
    </location>
</feature>
<evidence type="ECO:0000313" key="3">
    <source>
        <dbReference type="EMBL" id="KKR99431.1"/>
    </source>
</evidence>
<reference evidence="3 4" key="1">
    <citation type="journal article" date="2015" name="Nature">
        <title>rRNA introns, odd ribosomes, and small enigmatic genomes across a large radiation of phyla.</title>
        <authorList>
            <person name="Brown C.T."/>
            <person name="Hug L.A."/>
            <person name="Thomas B.C."/>
            <person name="Sharon I."/>
            <person name="Castelle C.J."/>
            <person name="Singh A."/>
            <person name="Wilkins M.J."/>
            <person name="Williams K.H."/>
            <person name="Banfield J.F."/>
        </authorList>
    </citation>
    <scope>NUCLEOTIDE SEQUENCE [LARGE SCALE GENOMIC DNA]</scope>
</reference>
<keyword evidence="1" id="KW-0175">Coiled coil</keyword>
<accession>A0A0G0VIK0</accession>
<dbReference type="EMBL" id="LCAW01000006">
    <property type="protein sequence ID" value="KKR99431.1"/>
    <property type="molecule type" value="Genomic_DNA"/>
</dbReference>
<dbReference type="Proteomes" id="UP000033930">
    <property type="component" value="Unassembled WGS sequence"/>
</dbReference>
<evidence type="ECO:0000256" key="1">
    <source>
        <dbReference type="SAM" id="Coils"/>
    </source>
</evidence>
<name>A0A0G0VIK0_9BACT</name>
<gene>
    <name evidence="3" type="ORF">UU50_C0006G0034</name>
</gene>
<feature type="coiled-coil region" evidence="1">
    <location>
        <begin position="17"/>
        <end position="59"/>
    </location>
</feature>
<proteinExistence type="predicted"/>
<evidence type="ECO:0000313" key="4">
    <source>
        <dbReference type="Proteomes" id="UP000033930"/>
    </source>
</evidence>
<comment type="caution">
    <text evidence="3">The sequence shown here is derived from an EMBL/GenBank/DDBJ whole genome shotgun (WGS) entry which is preliminary data.</text>
</comment>
<feature type="region of interest" description="Disordered" evidence="2">
    <location>
        <begin position="1458"/>
        <end position="1487"/>
    </location>
</feature>
<sequence>MANNIEKFGKPKSMKDLELEEGLLDYKEEKIEAATEERRERAQKALEKRELERAEEKELWQKRVDDLFQSGNFDEIKTLLRARPELKPKPEIVRTRLNDLITSRPSNWERIFSDIQNISDILPDSTVVEQEFSALFSQFGNEKNILDQLKALKKITGFTPSQEQIQGKYRAILKGYNFNTEDLFKDIQSLTGVKPERALFDEVLADGRIDNIKKYAPLFGVELSSEMVQAIYESHFAKYGSLPISQLPEKPNADLMHRIYAKIIEQRDDRWITVLQELEKATGVKPIFSAKQVQSIFEDFLSKGWYGRIGYIGIEQVVDLTGMHPSPEAIQKRALQIVDGGHHYIDQGKRIKDSIQAFEAATGKKVEIPEQEIQARYQQAMTDRKAHVISNLYGAFGVKPTVDKETARKFIVSFVDDTYHNPVQELANVFGITFEVIKKEVAEKFDEALEGLNFDKVRKIQEITGEQPSRKKLEVALQKKLEQEALRPRHDRGSYDRGDWPQQTKALFEKFGATIPEKIIVGLYDTLIDNEVIYTDSLEKLHEMSGVSILPALAQKAYEKILSTDYSASVTTKEGSTYSYGRASAIEKIFQMSANTPVSVAEEQVQKFYRSRLEDYWGGISDISKLAEVTGISPQFDSADVNQIYRKWLLEGSFDRVKRTQEAIGIALQLDEETREQLSQSISEDLAKATSENYTREEYGNKKFDSYGLKEDLKKVAQLIETSGVRPNPEKVQQMYDSAIASDPYPFTVIDSIAKTTGIKPQFTPKQVQQACEKFLQSGRLAYLEALLEYGQPNFDPALVESAYHALLRNAAAEWDKDGDYGNYEYFTKNFADRLLELQKMSGVEAGDDVLAQAFLRNVSSNRRSYYAIEDGIKFLKEKFGRDIDQPLAQEIYVAILKEKNLGAIGVLKKETQIKPEIPNEVLLATVDELIQNNQFKDLAYLKQELELEHLPVSEELVYAKYTQLTSAEDFTKDGSASNKEFFTLYSLTGIQPQITEEQLEHIFKNSQFENWQPLAEALRANPSPEAVQEKYYQYLIARHWKLKDDLAAIEHFSNVAINETTVQRALNHCAATSEIEKIIAIEEATGMNPEIDAEAIQQGYKQALADMGKNAFKNSIAEAINYFYGERGVAPDQEVLGLMYAKLVGETAYEFSFQKDGKREYPQWWDVLKEKFGMASDEAVQKTYFSVLNKEKLSFRELQNLKFIQEFTGSKPNIDEMVGILSEQGITREALEYKLRSFYQKELLAGRIENIKTLAEQWGVPFEVSAAEAQMIYAKILFGDDKLQEQQYKFMAEHSDHLPDGEIIQNKYRELLLGELKDSGSIDINKVFDIWDLTGIEPPQELVAEADGKWLQSHINLIRYVQLLGSQDFENLFPKKYTKIVEQMGEKLAEDVDLADYFFENLHTYYTKPWTADYLAKAVWHYSVAKKFKDALEQGGAVWSSQPWIEAVSQQAHVAIDQGPPHDEWGDQDEHHGGEESESFIQEDPFENHPLRKIRSSLGLGRVMAEKITPAEAGLELSAEAIEALREINGILENEHESFLERFDKNSAVSEEDKIALTGQSQSKVKMNNLLPNVRNFVGRYLAQLANGDPEKLSEIIISQKDSVKRMVQEGYRRYLKIYEVDIPLYDKLYEEFDHWREAGRYPMEVYLGRDGIYAYIGRRAQDATRRSKVGRKKREQLRSEGEVIEINPKYLVYPRYFRDYINYDTKRAFLEQEQISPDMDPLFYDTGYTGTIPEQIMRVMGFDQTDIEERIRLLSAPSAKRRVKDIPENARSEIIEYIEHNAKTENTAVGLFQDEKTGKIRHVARPTEPEEQFYFMMIKQAIARHYVVQERLDFEAPENANYDSEDYYIRVRQEYADILPADFIKNPKQYFEQQGILLKGSKGEGEYPDEEILSFKLEDGTEVIAKRVELRKSKEARKEFMILIASKKAGLSTAEPIGFLSGKKEEDGSYLLMEKLEGYSGRKFEKYLQESGKFTDEQITGIMKTVAEKLKDLAQMFRDQLNIDKRWRIKDTIIQFNEETGEVEGVIPIDWERVKTYDPNKPQKIDLVE</sequence>
<evidence type="ECO:0000256" key="2">
    <source>
        <dbReference type="SAM" id="MobiDB-lite"/>
    </source>
</evidence>